<dbReference type="OrthoDB" id="5982228at2759"/>
<feature type="transmembrane region" description="Helical" evidence="6">
    <location>
        <begin position="71"/>
        <end position="93"/>
    </location>
</feature>
<feature type="region of interest" description="Disordered" evidence="5">
    <location>
        <begin position="1"/>
        <end position="25"/>
    </location>
</feature>
<dbReference type="Gene3D" id="1.20.1740.10">
    <property type="entry name" value="Amino acid/polyamine transporter I"/>
    <property type="match status" value="1"/>
</dbReference>
<evidence type="ECO:0000256" key="4">
    <source>
        <dbReference type="ARBA" id="ARBA00023136"/>
    </source>
</evidence>
<feature type="transmembrane region" description="Helical" evidence="6">
    <location>
        <begin position="312"/>
        <end position="336"/>
    </location>
</feature>
<feature type="transmembrane region" description="Helical" evidence="6">
    <location>
        <begin position="114"/>
        <end position="134"/>
    </location>
</feature>
<dbReference type="PANTHER" id="PTHR11785:SF498">
    <property type="entry name" value="HIGH-AFFINITY METHIONINE PERMEASE"/>
    <property type="match status" value="1"/>
</dbReference>
<evidence type="ECO:0000256" key="5">
    <source>
        <dbReference type="SAM" id="MobiDB-lite"/>
    </source>
</evidence>
<feature type="transmembrane region" description="Helical" evidence="6">
    <location>
        <begin position="44"/>
        <end position="65"/>
    </location>
</feature>
<dbReference type="PANTHER" id="PTHR11785">
    <property type="entry name" value="AMINO ACID TRANSPORTER"/>
    <property type="match status" value="1"/>
</dbReference>
<feature type="transmembrane region" description="Helical" evidence="6">
    <location>
        <begin position="260"/>
        <end position="283"/>
    </location>
</feature>
<keyword evidence="2 6" id="KW-0812">Transmembrane</keyword>
<feature type="compositionally biased region" description="Basic and acidic residues" evidence="5">
    <location>
        <begin position="16"/>
        <end position="25"/>
    </location>
</feature>
<keyword evidence="4 6" id="KW-0472">Membrane</keyword>
<protein>
    <submittedName>
        <fullName evidence="7">Putative Amino acid transporter</fullName>
    </submittedName>
</protein>
<dbReference type="Proteomes" id="UP000039046">
    <property type="component" value="Unassembled WGS sequence"/>
</dbReference>
<name>A0A0A1T5P8_9HYPO</name>
<feature type="transmembrane region" description="Helical" evidence="6">
    <location>
        <begin position="424"/>
        <end position="445"/>
    </location>
</feature>
<dbReference type="PIRSF" id="PIRSF006060">
    <property type="entry name" value="AA_transporter"/>
    <property type="match status" value="1"/>
</dbReference>
<feature type="transmembrane region" description="Helical" evidence="6">
    <location>
        <begin position="457"/>
        <end position="479"/>
    </location>
</feature>
<feature type="transmembrane region" description="Helical" evidence="6">
    <location>
        <begin position="224"/>
        <end position="248"/>
    </location>
</feature>
<evidence type="ECO:0000256" key="1">
    <source>
        <dbReference type="ARBA" id="ARBA00004141"/>
    </source>
</evidence>
<dbReference type="STRING" id="1531966.A0A0A1T5P8"/>
<keyword evidence="8" id="KW-1185">Reference proteome</keyword>
<evidence type="ECO:0000256" key="6">
    <source>
        <dbReference type="SAM" id="Phobius"/>
    </source>
</evidence>
<sequence length="526" mass="57644">MSVSDIKPPGEAASSEEVRGDSESARFESAREAKRQIGIPSATLLIFNRIIGTGIFATPGTILALCGSPGLALFMWLVGALIAAAGTAVYMEFGTGLPKNGGEKGYLEFVYRKPQFLTTSLYTGYVILLGWAAGNSVIFGEYILHAAQVEITRWNARLLGLACLTVAFLIHGTALKWGIRLQNFLGIIKILIIIIIIVSPLANLPKVRENTNLSRPFEGTKSSAYGIVTALYNIIWSFVGYSNANYALSETKNPVRTLKFAAPLAVGSISVLYMLTNVSYFAAVSREEMLSSDTLVAASLFKNMYGESASRALSVFVSLSAFGNVLSVIFSQGRLVQELGREGVLPFSKIWASNRPFNAPLAGLFEHWFITAITMLAPPAGDAYNFILNLISYPLAIINTFVGGGLVYLYFHREERNWYPPIKATLPVAIFFFLSNVYLVIAPFIEPPEGQNVYKNLPYWIHCVVGFGVIFAGGLYWLVWAVILPKIGKYELVSETVIDEIDGWERNRFFTRPLAAKTATPEGASQ</sequence>
<feature type="transmembrane region" description="Helical" evidence="6">
    <location>
        <begin position="184"/>
        <end position="204"/>
    </location>
</feature>
<dbReference type="EMBL" id="CDHN01000001">
    <property type="protein sequence ID" value="CEJ80629.1"/>
    <property type="molecule type" value="Genomic_DNA"/>
</dbReference>
<feature type="transmembrane region" description="Helical" evidence="6">
    <location>
        <begin position="390"/>
        <end position="412"/>
    </location>
</feature>
<reference evidence="7 8" key="1">
    <citation type="journal article" date="2015" name="Genome Announc.">
        <title>Draft Genome Sequence and Gene Annotation of the Entomopathogenic Fungus Verticillium hemipterigenum.</title>
        <authorList>
            <person name="Horn F."/>
            <person name="Habel A."/>
            <person name="Scharf D.H."/>
            <person name="Dworschak J."/>
            <person name="Brakhage A.A."/>
            <person name="Guthke R."/>
            <person name="Hertweck C."/>
            <person name="Linde J."/>
        </authorList>
    </citation>
    <scope>NUCLEOTIDE SEQUENCE [LARGE SCALE GENOMIC DNA]</scope>
</reference>
<evidence type="ECO:0000313" key="7">
    <source>
        <dbReference type="EMBL" id="CEJ80629.1"/>
    </source>
</evidence>
<comment type="subcellular location">
    <subcellularLocation>
        <location evidence="1">Membrane</location>
        <topology evidence="1">Multi-pass membrane protein</topology>
    </subcellularLocation>
</comment>
<dbReference type="HOGENOM" id="CLU_013661_4_1_1"/>
<feature type="transmembrane region" description="Helical" evidence="6">
    <location>
        <begin position="154"/>
        <end position="172"/>
    </location>
</feature>
<keyword evidence="3 6" id="KW-1133">Transmembrane helix</keyword>
<accession>A0A0A1T5P8</accession>
<dbReference type="GO" id="GO:0015179">
    <property type="term" value="F:L-amino acid transmembrane transporter activity"/>
    <property type="evidence" value="ECO:0007669"/>
    <property type="project" value="TreeGrafter"/>
</dbReference>
<dbReference type="GO" id="GO:0016020">
    <property type="term" value="C:membrane"/>
    <property type="evidence" value="ECO:0007669"/>
    <property type="project" value="UniProtKB-SubCell"/>
</dbReference>
<gene>
    <name evidence="7" type="ORF">VHEMI00801</name>
</gene>
<proteinExistence type="predicted"/>
<dbReference type="Pfam" id="PF13520">
    <property type="entry name" value="AA_permease_2"/>
    <property type="match status" value="1"/>
</dbReference>
<feature type="transmembrane region" description="Helical" evidence="6">
    <location>
        <begin position="357"/>
        <end position="378"/>
    </location>
</feature>
<evidence type="ECO:0000256" key="2">
    <source>
        <dbReference type="ARBA" id="ARBA00022692"/>
    </source>
</evidence>
<evidence type="ECO:0000313" key="8">
    <source>
        <dbReference type="Proteomes" id="UP000039046"/>
    </source>
</evidence>
<organism evidence="7 8">
    <name type="scientific">[Torrubiella] hemipterigena</name>
    <dbReference type="NCBI Taxonomy" id="1531966"/>
    <lineage>
        <taxon>Eukaryota</taxon>
        <taxon>Fungi</taxon>
        <taxon>Dikarya</taxon>
        <taxon>Ascomycota</taxon>
        <taxon>Pezizomycotina</taxon>
        <taxon>Sordariomycetes</taxon>
        <taxon>Hypocreomycetidae</taxon>
        <taxon>Hypocreales</taxon>
        <taxon>Clavicipitaceae</taxon>
        <taxon>Clavicipitaceae incertae sedis</taxon>
        <taxon>'Torrubiella' clade</taxon>
    </lineage>
</organism>
<evidence type="ECO:0000256" key="3">
    <source>
        <dbReference type="ARBA" id="ARBA00022989"/>
    </source>
</evidence>
<dbReference type="InterPro" id="IPR050598">
    <property type="entry name" value="AminoAcid_Transporter"/>
</dbReference>
<dbReference type="AlphaFoldDB" id="A0A0A1T5P8"/>
<dbReference type="InterPro" id="IPR002293">
    <property type="entry name" value="AA/rel_permease1"/>
</dbReference>
<dbReference type="FunFam" id="1.20.1740.10:FF:000025">
    <property type="entry name" value="High-affinity methionine permease"/>
    <property type="match status" value="1"/>
</dbReference>